<dbReference type="Gene3D" id="1.10.287.70">
    <property type="match status" value="1"/>
</dbReference>
<evidence type="ECO:0000313" key="6">
    <source>
        <dbReference type="Proteomes" id="UP001597201"/>
    </source>
</evidence>
<dbReference type="PROSITE" id="PS51202">
    <property type="entry name" value="RCK_C"/>
    <property type="match status" value="1"/>
</dbReference>
<keyword evidence="5" id="KW-0406">Ion transport</keyword>
<feature type="domain" description="RCK C-terminal" evidence="4">
    <location>
        <begin position="253"/>
        <end position="338"/>
    </location>
</feature>
<sequence length="338" mass="37318">MKLFKSNFIQKKIYKALLLLIVLLSVGTFGYILIGGFSFIDALYMTVITISTVGFREAQPLDLESKIFTIFLIITSVSIFGYVISVITEYISNNNLIEDIKQRKVQGKIDKLKDHTIVCGYGRNGKQAVAKLKSHKKPCVIIESRAELMEGFDADADVMYIKGNATDDESLIKAGIKNAAHIITTLPSDADNLYVVLSSRQLNSKITIVSRASNDSSYSKLKIAGADNVIMPDKLGGAHMASLVITPDIIEFIDRLSVAGDNVTNLVEILTDDLPKEYMSKSIYDLDLRKSTGCTVIGLKTPDREYIINPAASTKLTPNSKLILLGKPEEIRKLNQLF</sequence>
<name>A0ABW3Y7C6_9FLAO</name>
<dbReference type="PANTHER" id="PTHR43833">
    <property type="entry name" value="POTASSIUM CHANNEL PROTEIN 2-RELATED-RELATED"/>
    <property type="match status" value="1"/>
</dbReference>
<keyword evidence="2" id="KW-1133">Transmembrane helix</keyword>
<dbReference type="InterPro" id="IPR036291">
    <property type="entry name" value="NAD(P)-bd_dom_sf"/>
</dbReference>
<keyword evidence="2" id="KW-0812">Transmembrane</keyword>
<keyword evidence="6" id="KW-1185">Reference proteome</keyword>
<dbReference type="Proteomes" id="UP001597201">
    <property type="component" value="Unassembled WGS sequence"/>
</dbReference>
<evidence type="ECO:0000259" key="4">
    <source>
        <dbReference type="PROSITE" id="PS51202"/>
    </source>
</evidence>
<dbReference type="InterPro" id="IPR050721">
    <property type="entry name" value="Trk_Ktr_HKT_K-transport"/>
</dbReference>
<keyword evidence="5" id="KW-0813">Transport</keyword>
<dbReference type="RefSeq" id="WP_377180493.1">
    <property type="nucleotide sequence ID" value="NZ_JBHTMY010000004.1"/>
</dbReference>
<dbReference type="InterPro" id="IPR003148">
    <property type="entry name" value="RCK_N"/>
</dbReference>
<keyword evidence="2" id="KW-0472">Membrane</keyword>
<feature type="transmembrane region" description="Helical" evidence="2">
    <location>
        <begin position="12"/>
        <end position="33"/>
    </location>
</feature>
<gene>
    <name evidence="5" type="ORF">ACFQ39_15090</name>
</gene>
<keyword evidence="5" id="KW-0407">Ion channel</keyword>
<dbReference type="SUPFAM" id="SSF51735">
    <property type="entry name" value="NAD(P)-binding Rossmann-fold domains"/>
    <property type="match status" value="1"/>
</dbReference>
<reference evidence="6" key="1">
    <citation type="journal article" date="2019" name="Int. J. Syst. Evol. Microbiol.">
        <title>The Global Catalogue of Microorganisms (GCM) 10K type strain sequencing project: providing services to taxonomists for standard genome sequencing and annotation.</title>
        <authorList>
            <consortium name="The Broad Institute Genomics Platform"/>
            <consortium name="The Broad Institute Genome Sequencing Center for Infectious Disease"/>
            <person name="Wu L."/>
            <person name="Ma J."/>
        </authorList>
    </citation>
    <scope>NUCLEOTIDE SEQUENCE [LARGE SCALE GENOMIC DNA]</scope>
    <source>
        <strain evidence="6">CCUG 61485</strain>
    </source>
</reference>
<accession>A0ABW3Y7C6</accession>
<evidence type="ECO:0000259" key="3">
    <source>
        <dbReference type="PROSITE" id="PS51201"/>
    </source>
</evidence>
<dbReference type="Pfam" id="PF02080">
    <property type="entry name" value="TrkA_C"/>
    <property type="match status" value="1"/>
</dbReference>
<dbReference type="Gene3D" id="3.40.50.720">
    <property type="entry name" value="NAD(P)-binding Rossmann-like Domain"/>
    <property type="match status" value="1"/>
</dbReference>
<dbReference type="SUPFAM" id="SSF81324">
    <property type="entry name" value="Voltage-gated potassium channels"/>
    <property type="match status" value="1"/>
</dbReference>
<comment type="subcellular location">
    <subcellularLocation>
        <location evidence="1">Cell membrane</location>
        <topology evidence="1">Multi-pass membrane protein</topology>
    </subcellularLocation>
</comment>
<dbReference type="Gene3D" id="3.30.70.1450">
    <property type="entry name" value="Regulator of K+ conductance, C-terminal domain"/>
    <property type="match status" value="1"/>
</dbReference>
<dbReference type="EMBL" id="JBHTMY010000004">
    <property type="protein sequence ID" value="MFD1316951.1"/>
    <property type="molecule type" value="Genomic_DNA"/>
</dbReference>
<evidence type="ECO:0000313" key="5">
    <source>
        <dbReference type="EMBL" id="MFD1316951.1"/>
    </source>
</evidence>
<dbReference type="PROSITE" id="PS51201">
    <property type="entry name" value="RCK_N"/>
    <property type="match status" value="1"/>
</dbReference>
<feature type="transmembrane region" description="Helical" evidence="2">
    <location>
        <begin position="67"/>
        <end position="87"/>
    </location>
</feature>
<evidence type="ECO:0000256" key="2">
    <source>
        <dbReference type="SAM" id="Phobius"/>
    </source>
</evidence>
<protein>
    <submittedName>
        <fullName evidence="5">Potassium channel family protein</fullName>
    </submittedName>
</protein>
<dbReference type="Pfam" id="PF02254">
    <property type="entry name" value="TrkA_N"/>
    <property type="match status" value="1"/>
</dbReference>
<organism evidence="5 6">
    <name type="scientific">Namhaeicola litoreus</name>
    <dbReference type="NCBI Taxonomy" id="1052145"/>
    <lineage>
        <taxon>Bacteria</taxon>
        <taxon>Pseudomonadati</taxon>
        <taxon>Bacteroidota</taxon>
        <taxon>Flavobacteriia</taxon>
        <taxon>Flavobacteriales</taxon>
        <taxon>Flavobacteriaceae</taxon>
        <taxon>Namhaeicola</taxon>
    </lineage>
</organism>
<comment type="caution">
    <text evidence="5">The sequence shown here is derived from an EMBL/GenBank/DDBJ whole genome shotgun (WGS) entry which is preliminary data.</text>
</comment>
<dbReference type="InterPro" id="IPR036721">
    <property type="entry name" value="RCK_C_sf"/>
</dbReference>
<dbReference type="SUPFAM" id="SSF116726">
    <property type="entry name" value="TrkA C-terminal domain-like"/>
    <property type="match status" value="1"/>
</dbReference>
<proteinExistence type="predicted"/>
<dbReference type="GO" id="GO:0034220">
    <property type="term" value="P:monoatomic ion transmembrane transport"/>
    <property type="evidence" value="ECO:0007669"/>
    <property type="project" value="UniProtKB-KW"/>
</dbReference>
<dbReference type="PANTHER" id="PTHR43833:SF9">
    <property type="entry name" value="POTASSIUM CHANNEL PROTEIN YUGO-RELATED"/>
    <property type="match status" value="1"/>
</dbReference>
<dbReference type="Pfam" id="PF07885">
    <property type="entry name" value="Ion_trans_2"/>
    <property type="match status" value="1"/>
</dbReference>
<evidence type="ECO:0000256" key="1">
    <source>
        <dbReference type="ARBA" id="ARBA00004651"/>
    </source>
</evidence>
<dbReference type="InterPro" id="IPR006037">
    <property type="entry name" value="RCK_C"/>
</dbReference>
<dbReference type="InterPro" id="IPR013099">
    <property type="entry name" value="K_chnl_dom"/>
</dbReference>
<feature type="domain" description="RCK N-terminal" evidence="3">
    <location>
        <begin position="113"/>
        <end position="231"/>
    </location>
</feature>